<dbReference type="AlphaFoldDB" id="A0A167IG95"/>
<gene>
    <name evidence="2" type="ORF">ULVI_02380</name>
</gene>
<protein>
    <recommendedName>
        <fullName evidence="1">DUF7033 domain-containing protein</fullName>
    </recommendedName>
</protein>
<dbReference type="InterPro" id="IPR054297">
    <property type="entry name" value="DUF7033"/>
</dbReference>
<sequence>MTPRIAYVFKHICTRILGVEVHFTSVIEELIAHSGPKLSYGKQPMGNELFLQSHGLLQQQGIESIDLTVKDWEETRCFFSVSDKSVLPFDIFSASFFLLSRYEEYLPHVKDEFGRYPASESLGAKEHFLHVPVIDIWALKFQKVLQRSFPDMVFPKRTLSIHSVVEAREPWAYKQKGMFRTSVAFLNDLAQLNFKNCWKRMQVVVGLRKDPYDTFKWIINTVKKSTSKLTVFFLLGEAQMFSESMNTRRLQFKLLVKFMADYKNVGLLFSTASEGNETLQKEEKVRMEELLNRPLQSAMNTNYLVNLPDHYRNLVELEITEDFTMVYEDTIGFRAGTCTPFLFYDLDYEIKTPLIVQPIAMTTCAFKHKFSSDIKKSVEQVHDSVAKVGGTFSIIFSNKDFSFTERNRVWRDLFSSKLYANESH</sequence>
<dbReference type="Pfam" id="PF23019">
    <property type="entry name" value="DUF7033"/>
    <property type="match status" value="1"/>
</dbReference>
<evidence type="ECO:0000259" key="1">
    <source>
        <dbReference type="Pfam" id="PF23019"/>
    </source>
</evidence>
<dbReference type="EMBL" id="LRXL01000026">
    <property type="protein sequence ID" value="OAB79622.1"/>
    <property type="molecule type" value="Genomic_DNA"/>
</dbReference>
<keyword evidence="3" id="KW-1185">Reference proteome</keyword>
<dbReference type="Proteomes" id="UP000077013">
    <property type="component" value="Unassembled WGS sequence"/>
</dbReference>
<organism evidence="2 3">
    <name type="scientific">Cochleicola gelatinilyticus</name>
    <dbReference type="NCBI Taxonomy" id="1763537"/>
    <lineage>
        <taxon>Bacteria</taxon>
        <taxon>Pseudomonadati</taxon>
        <taxon>Bacteroidota</taxon>
        <taxon>Flavobacteriia</taxon>
        <taxon>Flavobacteriales</taxon>
        <taxon>Flavobacteriaceae</taxon>
        <taxon>Cochleicola</taxon>
    </lineage>
</organism>
<comment type="caution">
    <text evidence="2">The sequence shown here is derived from an EMBL/GenBank/DDBJ whole genome shotgun (WGS) entry which is preliminary data.</text>
</comment>
<dbReference type="STRING" id="1763537.ULVI_02380"/>
<accession>A0A167IG95</accession>
<evidence type="ECO:0000313" key="3">
    <source>
        <dbReference type="Proteomes" id="UP000077013"/>
    </source>
</evidence>
<reference evidence="2 3" key="1">
    <citation type="submission" date="2016-02" db="EMBL/GenBank/DDBJ databases">
        <title>Ulvibacter sp. LPB0005, isolated from Thais luteostoma.</title>
        <authorList>
            <person name="Shin S.-K."/>
            <person name="Yi H."/>
        </authorList>
    </citation>
    <scope>NUCLEOTIDE SEQUENCE [LARGE SCALE GENOMIC DNA]</scope>
    <source>
        <strain evidence="2 3">LPB0005</strain>
    </source>
</reference>
<name>A0A167IG95_9FLAO</name>
<proteinExistence type="predicted"/>
<feature type="domain" description="DUF7033" evidence="1">
    <location>
        <begin position="87"/>
        <end position="176"/>
    </location>
</feature>
<evidence type="ECO:0000313" key="2">
    <source>
        <dbReference type="EMBL" id="OAB79622.1"/>
    </source>
</evidence>